<evidence type="ECO:0000313" key="5">
    <source>
        <dbReference type="Proteomes" id="UP000031419"/>
    </source>
</evidence>
<dbReference type="InterPro" id="IPR028082">
    <property type="entry name" value="Peripla_BP_I"/>
</dbReference>
<dbReference type="RefSeq" id="WP_029721003.1">
    <property type="nucleotide sequence ID" value="NZ_JNVU01000005.1"/>
</dbReference>
<dbReference type="eggNOG" id="COG0683">
    <property type="taxonomic scope" value="Bacteria"/>
</dbReference>
<sequence length="338" mass="35491">MAPVRAALVTPLSGPMGGFGRAGAAALALWADRFSGPDQVRLTVVDAHPDARGALHRAEGTRPDLLFGPYGSGPAARAAAAASRLVWNHGGAQVPPRRNVINVLAPARTYFTGAVQLLHHHLAGGFSAGVLHSDTGFGRGVGGGALAEAQRLGIETRRAVLPESTPEADVLLVVASPAQEVRIAETLDFRGRKAVGFVAAGVREVLSGLGERREGLLGPAQWLAEAAPIPDEGPSAEEFLAAFRERTGQEPAYPAVQAFAAGLLALRCLRAAGASRDAAVLEAARRLDCTTLFGRFRIDTRGQQVGHRVLTVQWRGGRRVVVWPPESAGARWQPLPVA</sequence>
<dbReference type="PANTHER" id="PTHR30483">
    <property type="entry name" value="LEUCINE-SPECIFIC-BINDING PROTEIN"/>
    <property type="match status" value="1"/>
</dbReference>
<reference evidence="4 5" key="1">
    <citation type="submission" date="2014-06" db="EMBL/GenBank/DDBJ databases">
        <title>Saccharopolyspora rectivirgula DSM-43113 Genome sequencing.</title>
        <authorList>
            <person name="Barrera C."/>
            <person name="Millon L."/>
            <person name="Rognon B."/>
            <person name="Zaugg C."/>
            <person name="Monod M."/>
        </authorList>
    </citation>
    <scope>NUCLEOTIDE SEQUENCE [LARGE SCALE GENOMIC DNA]</scope>
    <source>
        <strain evidence="4 5">DSM 43113</strain>
    </source>
</reference>
<accession>A0A073B3L7</accession>
<evidence type="ECO:0000313" key="4">
    <source>
        <dbReference type="EMBL" id="KEI45877.1"/>
    </source>
</evidence>
<keyword evidence="2" id="KW-0732">Signal</keyword>
<dbReference type="SUPFAM" id="SSF53822">
    <property type="entry name" value="Periplasmic binding protein-like I"/>
    <property type="match status" value="1"/>
</dbReference>
<proteinExistence type="inferred from homology"/>
<dbReference type="STRING" id="28042.GU90_01360"/>
<dbReference type="PANTHER" id="PTHR30483:SF37">
    <property type="entry name" value="ABC TRANSPORTER SUBSTRATE-BINDING PROTEIN"/>
    <property type="match status" value="1"/>
</dbReference>
<name>A0A073B3L7_9PSEU</name>
<protein>
    <submittedName>
        <fullName evidence="4">Branched-chain amino acid ABC transporter substrate-binding protein</fullName>
    </submittedName>
</protein>
<evidence type="ECO:0000256" key="2">
    <source>
        <dbReference type="ARBA" id="ARBA00022729"/>
    </source>
</evidence>
<dbReference type="Gene3D" id="3.40.50.2300">
    <property type="match status" value="2"/>
</dbReference>
<dbReference type="InterPro" id="IPR051010">
    <property type="entry name" value="BCAA_transport"/>
</dbReference>
<dbReference type="InterPro" id="IPR028081">
    <property type="entry name" value="Leu-bd"/>
</dbReference>
<dbReference type="AlphaFoldDB" id="A0A073B3L7"/>
<comment type="caution">
    <text evidence="4">The sequence shown here is derived from an EMBL/GenBank/DDBJ whole genome shotgun (WGS) entry which is preliminary data.</text>
</comment>
<comment type="similarity">
    <text evidence="1">Belongs to the leucine-binding protein family.</text>
</comment>
<feature type="domain" description="Leucine-binding protein" evidence="3">
    <location>
        <begin position="3"/>
        <end position="317"/>
    </location>
</feature>
<dbReference type="Proteomes" id="UP000031419">
    <property type="component" value="Unassembled WGS sequence"/>
</dbReference>
<dbReference type="OrthoDB" id="3205221at2"/>
<evidence type="ECO:0000256" key="1">
    <source>
        <dbReference type="ARBA" id="ARBA00010062"/>
    </source>
</evidence>
<keyword evidence="5" id="KW-1185">Reference proteome</keyword>
<dbReference type="Pfam" id="PF13458">
    <property type="entry name" value="Peripla_BP_6"/>
    <property type="match status" value="1"/>
</dbReference>
<gene>
    <name evidence="4" type="ORF">GU90_01360</name>
</gene>
<evidence type="ECO:0000259" key="3">
    <source>
        <dbReference type="Pfam" id="PF13458"/>
    </source>
</evidence>
<dbReference type="EMBL" id="JNVU01000005">
    <property type="protein sequence ID" value="KEI45877.1"/>
    <property type="molecule type" value="Genomic_DNA"/>
</dbReference>
<organism evidence="4 5">
    <name type="scientific">Saccharopolyspora rectivirgula</name>
    <dbReference type="NCBI Taxonomy" id="28042"/>
    <lineage>
        <taxon>Bacteria</taxon>
        <taxon>Bacillati</taxon>
        <taxon>Actinomycetota</taxon>
        <taxon>Actinomycetes</taxon>
        <taxon>Pseudonocardiales</taxon>
        <taxon>Pseudonocardiaceae</taxon>
        <taxon>Saccharopolyspora</taxon>
    </lineage>
</organism>